<accession>A0ABW6JZ10</accession>
<organism evidence="2 3">
    <name type="scientific">Cytobacillus mangrovibacter</name>
    <dbReference type="NCBI Taxonomy" id="3299024"/>
    <lineage>
        <taxon>Bacteria</taxon>
        <taxon>Bacillati</taxon>
        <taxon>Bacillota</taxon>
        <taxon>Bacilli</taxon>
        <taxon>Bacillales</taxon>
        <taxon>Bacillaceae</taxon>
        <taxon>Cytobacillus</taxon>
    </lineage>
</organism>
<comment type="caution">
    <text evidence="2">The sequence shown here is derived from an EMBL/GenBank/DDBJ whole genome shotgun (WGS) entry which is preliminary data.</text>
</comment>
<sequence length="63" mass="7019">MRAAIILVILLTVLAVVFTLIFMGKGDENYGNDSKRNTTNLSLIYVVVIIISLIALGFYIWLT</sequence>
<evidence type="ECO:0000313" key="2">
    <source>
        <dbReference type="EMBL" id="MFE8697099.1"/>
    </source>
</evidence>
<keyword evidence="3" id="KW-1185">Reference proteome</keyword>
<keyword evidence="1" id="KW-1133">Transmembrane helix</keyword>
<dbReference type="RefSeq" id="WP_389219848.1">
    <property type="nucleotide sequence ID" value="NZ_JBIACJ010000006.1"/>
</dbReference>
<proteinExistence type="predicted"/>
<dbReference type="Proteomes" id="UP001601058">
    <property type="component" value="Unassembled WGS sequence"/>
</dbReference>
<dbReference type="EMBL" id="JBIACJ010000006">
    <property type="protein sequence ID" value="MFE8697099.1"/>
    <property type="molecule type" value="Genomic_DNA"/>
</dbReference>
<name>A0ABW6JZ10_9BACI</name>
<reference evidence="2 3" key="1">
    <citation type="submission" date="2024-08" db="EMBL/GenBank/DDBJ databases">
        <title>Two novel Cytobacillus novel species.</title>
        <authorList>
            <person name="Liu G."/>
        </authorList>
    </citation>
    <scope>NUCLEOTIDE SEQUENCE [LARGE SCALE GENOMIC DNA]</scope>
    <source>
        <strain evidence="2 3">FJAT-53684</strain>
    </source>
</reference>
<evidence type="ECO:0000313" key="3">
    <source>
        <dbReference type="Proteomes" id="UP001601058"/>
    </source>
</evidence>
<evidence type="ECO:0000256" key="1">
    <source>
        <dbReference type="SAM" id="Phobius"/>
    </source>
</evidence>
<protein>
    <submittedName>
        <fullName evidence="2">Uncharacterized protein</fullName>
    </submittedName>
</protein>
<gene>
    <name evidence="2" type="ORF">ACFYKT_12210</name>
</gene>
<keyword evidence="1" id="KW-0812">Transmembrane</keyword>
<feature type="transmembrane region" description="Helical" evidence="1">
    <location>
        <begin position="43"/>
        <end position="62"/>
    </location>
</feature>
<keyword evidence="1" id="KW-0472">Membrane</keyword>